<keyword evidence="6" id="KW-0732">Signal</keyword>
<dbReference type="GO" id="GO:0006508">
    <property type="term" value="P:proteolysis"/>
    <property type="evidence" value="ECO:0007669"/>
    <property type="project" value="UniProtKB-KW"/>
</dbReference>
<comment type="similarity">
    <text evidence="1">Belongs to the peptidase C40 family.</text>
</comment>
<evidence type="ECO:0000256" key="5">
    <source>
        <dbReference type="SAM" id="Coils"/>
    </source>
</evidence>
<dbReference type="GO" id="GO:0008234">
    <property type="term" value="F:cysteine-type peptidase activity"/>
    <property type="evidence" value="ECO:0007669"/>
    <property type="project" value="UniProtKB-KW"/>
</dbReference>
<keyword evidence="2" id="KW-0645">Protease</keyword>
<gene>
    <name evidence="8" type="ORF">ABWK59_14365</name>
</gene>
<dbReference type="Gene3D" id="3.90.1720.10">
    <property type="entry name" value="endopeptidase domain like (from Nostoc punctiforme)"/>
    <property type="match status" value="1"/>
</dbReference>
<dbReference type="PANTHER" id="PTHR47359:SF3">
    <property type="entry name" value="NLP_P60 DOMAIN-CONTAINING PROTEIN-RELATED"/>
    <property type="match status" value="1"/>
</dbReference>
<feature type="chain" id="PRO_5043919286" evidence="6">
    <location>
        <begin position="37"/>
        <end position="346"/>
    </location>
</feature>
<proteinExistence type="inferred from homology"/>
<dbReference type="AlphaFoldDB" id="A0AAU8JVW2"/>
<dbReference type="Pfam" id="PF00877">
    <property type="entry name" value="NLPC_P60"/>
    <property type="match status" value="1"/>
</dbReference>
<evidence type="ECO:0000256" key="6">
    <source>
        <dbReference type="SAM" id="SignalP"/>
    </source>
</evidence>
<evidence type="ECO:0000313" key="8">
    <source>
        <dbReference type="EMBL" id="XCM80016.1"/>
    </source>
</evidence>
<dbReference type="PROSITE" id="PS51935">
    <property type="entry name" value="NLPC_P60"/>
    <property type="match status" value="1"/>
</dbReference>
<protein>
    <submittedName>
        <fullName evidence="8">NlpC/P60 family protein</fullName>
    </submittedName>
</protein>
<dbReference type="EMBL" id="CP159872">
    <property type="protein sequence ID" value="XCM80016.1"/>
    <property type="molecule type" value="Genomic_DNA"/>
</dbReference>
<feature type="domain" description="NlpC/P60" evidence="7">
    <location>
        <begin position="231"/>
        <end position="346"/>
    </location>
</feature>
<evidence type="ECO:0000256" key="3">
    <source>
        <dbReference type="ARBA" id="ARBA00022801"/>
    </source>
</evidence>
<reference evidence="8" key="1">
    <citation type="submission" date="2024-06" db="EMBL/GenBank/DDBJ databases">
        <title>The genome sequences of Kitasatospora sp. strain HUAS MG31.</title>
        <authorList>
            <person name="Mo P."/>
        </authorList>
    </citation>
    <scope>NUCLEOTIDE SEQUENCE</scope>
    <source>
        <strain evidence="8">HUAS MG31</strain>
    </source>
</reference>
<dbReference type="InterPro" id="IPR000064">
    <property type="entry name" value="NLP_P60_dom"/>
</dbReference>
<dbReference type="InterPro" id="IPR038765">
    <property type="entry name" value="Papain-like_cys_pep_sf"/>
</dbReference>
<dbReference type="InterPro" id="IPR051794">
    <property type="entry name" value="PG_Endopeptidase_C40"/>
</dbReference>
<name>A0AAU8JVW2_9ACTN</name>
<dbReference type="SUPFAM" id="SSF54001">
    <property type="entry name" value="Cysteine proteinases"/>
    <property type="match status" value="1"/>
</dbReference>
<dbReference type="PANTHER" id="PTHR47359">
    <property type="entry name" value="PEPTIDOGLYCAN DL-ENDOPEPTIDASE CWLO"/>
    <property type="match status" value="1"/>
</dbReference>
<dbReference type="KEGG" id="kcm:ABWK59_14365"/>
<accession>A0AAU8JVW2</accession>
<feature type="signal peptide" evidence="6">
    <location>
        <begin position="1"/>
        <end position="36"/>
    </location>
</feature>
<evidence type="ECO:0000256" key="2">
    <source>
        <dbReference type="ARBA" id="ARBA00022670"/>
    </source>
</evidence>
<keyword evidence="4" id="KW-0788">Thiol protease</keyword>
<dbReference type="Gene3D" id="6.10.250.3150">
    <property type="match status" value="1"/>
</dbReference>
<organism evidence="8">
    <name type="scientific">Kitasatospora camelliae</name>
    <dbReference type="NCBI Taxonomy" id="3156397"/>
    <lineage>
        <taxon>Bacteria</taxon>
        <taxon>Bacillati</taxon>
        <taxon>Actinomycetota</taxon>
        <taxon>Actinomycetes</taxon>
        <taxon>Kitasatosporales</taxon>
        <taxon>Streptomycetaceae</taxon>
        <taxon>Kitasatospora</taxon>
    </lineage>
</organism>
<evidence type="ECO:0000256" key="4">
    <source>
        <dbReference type="ARBA" id="ARBA00022807"/>
    </source>
</evidence>
<sequence length="346" mass="36715">MASHRKSRTTFRARTFATMAGAAAASVTALAPGAYAEPAPTAQQVKAQVDELYHQAEEATERYNGTKEKVDGLQREVSLLQDELARKTDAAEAVRSRLGALAAEQYRSSGLSPAMQLALADDPQQFLERSGRLDQVGAIEQATLQQYGQQRRALDTQAAEARAKLAELADRQQQLTTEKASVQAKLAEAQSLLNRLTAAERDEIARASRGDARTPLTSADPLAAPGAVAATGRAAAAIGFARAQLGKPYVWGATGPDSFDCSGLVQAAYRSAGISLPRTTYAQIAAAPRITRDQLQPGDLVFFYAGVTHVGLYTGNGQMIHAPHPGAPVRYESISVMPFAGAVRPA</sequence>
<dbReference type="RefSeq" id="WP_354640977.1">
    <property type="nucleotide sequence ID" value="NZ_CP159872.1"/>
</dbReference>
<keyword evidence="5" id="KW-0175">Coiled coil</keyword>
<evidence type="ECO:0000259" key="7">
    <source>
        <dbReference type="PROSITE" id="PS51935"/>
    </source>
</evidence>
<evidence type="ECO:0000256" key="1">
    <source>
        <dbReference type="ARBA" id="ARBA00007074"/>
    </source>
</evidence>
<keyword evidence="3" id="KW-0378">Hydrolase</keyword>
<feature type="coiled-coil region" evidence="5">
    <location>
        <begin position="42"/>
        <end position="90"/>
    </location>
</feature>
<feature type="coiled-coil region" evidence="5">
    <location>
        <begin position="144"/>
        <end position="202"/>
    </location>
</feature>